<gene>
    <name evidence="2" type="ORF">PN457_06565</name>
</gene>
<sequence length="155" mass="16246">MSISSTGEETDAQQQDTKLKGEKTVAVENKQDNNLNTDNVEKGSDVPAHKDEGKLAIAGVRPIGSSDLQIAGTVKISGIRPIGISTLAVADTVNIMGIRPIAAQTFQVVDTINLSGIRPIAASTLVIANNYTSFGNRPTASNLIDDAPVLMGFLD</sequence>
<evidence type="ECO:0000313" key="2">
    <source>
        <dbReference type="EMBL" id="MDB9539326.1"/>
    </source>
</evidence>
<evidence type="ECO:0000256" key="1">
    <source>
        <dbReference type="SAM" id="MobiDB-lite"/>
    </source>
</evidence>
<organism evidence="2 3">
    <name type="scientific">Anabaenopsis arnoldii</name>
    <dbReference type="NCBI Taxonomy" id="2152938"/>
    <lineage>
        <taxon>Bacteria</taxon>
        <taxon>Bacillati</taxon>
        <taxon>Cyanobacteriota</taxon>
        <taxon>Cyanophyceae</taxon>
        <taxon>Nostocales</taxon>
        <taxon>Nodulariaceae</taxon>
        <taxon>Anabaenopsis</taxon>
    </lineage>
</organism>
<name>A0ABT5APS6_9CYAN</name>
<keyword evidence="3" id="KW-1185">Reference proteome</keyword>
<reference evidence="2 3" key="1">
    <citation type="submission" date="2023-01" db="EMBL/GenBank/DDBJ databases">
        <title>Genomes from the Australian National Cyanobacteria Reference Collection.</title>
        <authorList>
            <person name="Willis A."/>
            <person name="Lee E.M.F."/>
        </authorList>
    </citation>
    <scope>NUCLEOTIDE SEQUENCE [LARGE SCALE GENOMIC DNA]</scope>
    <source>
        <strain evidence="2 3">CS-1033</strain>
    </source>
</reference>
<proteinExistence type="predicted"/>
<protein>
    <submittedName>
        <fullName evidence="2">Uncharacterized protein</fullName>
    </submittedName>
</protein>
<evidence type="ECO:0000313" key="3">
    <source>
        <dbReference type="Proteomes" id="UP001212499"/>
    </source>
</evidence>
<feature type="compositionally biased region" description="Polar residues" evidence="1">
    <location>
        <begin position="1"/>
        <end position="16"/>
    </location>
</feature>
<dbReference type="EMBL" id="JAQMUH010000082">
    <property type="protein sequence ID" value="MDB9539326.1"/>
    <property type="molecule type" value="Genomic_DNA"/>
</dbReference>
<comment type="caution">
    <text evidence="2">The sequence shown here is derived from an EMBL/GenBank/DDBJ whole genome shotgun (WGS) entry which is preliminary data.</text>
</comment>
<dbReference type="Proteomes" id="UP001212499">
    <property type="component" value="Unassembled WGS sequence"/>
</dbReference>
<dbReference type="RefSeq" id="WP_271732153.1">
    <property type="nucleotide sequence ID" value="NZ_JANQDP010000083.1"/>
</dbReference>
<feature type="region of interest" description="Disordered" evidence="1">
    <location>
        <begin position="1"/>
        <end position="47"/>
    </location>
</feature>
<accession>A0ABT5APS6</accession>
<feature type="compositionally biased region" description="Basic and acidic residues" evidence="1">
    <location>
        <begin position="17"/>
        <end position="31"/>
    </location>
</feature>